<proteinExistence type="predicted"/>
<feature type="compositionally biased region" description="Polar residues" evidence="1">
    <location>
        <begin position="15"/>
        <end position="25"/>
    </location>
</feature>
<sequence length="152" mass="17290">MGTMERVKEHPAGSRCSTLANAHSSDMSRERPVEVMTFGNDDRPAVIPEKPSISFHSVHRERPIKLPTKVPINTIHRMGVRKIPSPNCNILRPYIQRVRCHFKLVVALAKIEVLARRRIWIAESSVQKSVDNVPLVHNDNGQAFIQMNTRPE</sequence>
<dbReference type="AlphaFoldDB" id="A0A9P5N847"/>
<feature type="region of interest" description="Disordered" evidence="1">
    <location>
        <begin position="1"/>
        <end position="29"/>
    </location>
</feature>
<accession>A0A9P5N847</accession>
<name>A0A9P5N847_GYMJU</name>
<evidence type="ECO:0000313" key="3">
    <source>
        <dbReference type="Proteomes" id="UP000724874"/>
    </source>
</evidence>
<evidence type="ECO:0000256" key="1">
    <source>
        <dbReference type="SAM" id="MobiDB-lite"/>
    </source>
</evidence>
<dbReference type="Proteomes" id="UP000724874">
    <property type="component" value="Unassembled WGS sequence"/>
</dbReference>
<dbReference type="EMBL" id="JADNYJ010000249">
    <property type="protein sequence ID" value="KAF8873022.1"/>
    <property type="molecule type" value="Genomic_DNA"/>
</dbReference>
<gene>
    <name evidence="2" type="ORF">CPB84DRAFT_651599</name>
</gene>
<evidence type="ECO:0000313" key="2">
    <source>
        <dbReference type="EMBL" id="KAF8873022.1"/>
    </source>
</evidence>
<protein>
    <submittedName>
        <fullName evidence="2">Uncharacterized protein</fullName>
    </submittedName>
</protein>
<keyword evidence="3" id="KW-1185">Reference proteome</keyword>
<comment type="caution">
    <text evidence="2">The sequence shown here is derived from an EMBL/GenBank/DDBJ whole genome shotgun (WGS) entry which is preliminary data.</text>
</comment>
<feature type="compositionally biased region" description="Basic and acidic residues" evidence="1">
    <location>
        <begin position="1"/>
        <end position="12"/>
    </location>
</feature>
<reference evidence="2" key="1">
    <citation type="submission" date="2020-11" db="EMBL/GenBank/DDBJ databases">
        <authorList>
            <consortium name="DOE Joint Genome Institute"/>
            <person name="Ahrendt S."/>
            <person name="Riley R."/>
            <person name="Andreopoulos W."/>
            <person name="LaButti K."/>
            <person name="Pangilinan J."/>
            <person name="Ruiz-duenas F.J."/>
            <person name="Barrasa J.M."/>
            <person name="Sanchez-Garcia M."/>
            <person name="Camarero S."/>
            <person name="Miyauchi S."/>
            <person name="Serrano A."/>
            <person name="Linde D."/>
            <person name="Babiker R."/>
            <person name="Drula E."/>
            <person name="Ayuso-Fernandez I."/>
            <person name="Pacheco R."/>
            <person name="Padilla G."/>
            <person name="Ferreira P."/>
            <person name="Barriuso J."/>
            <person name="Kellner H."/>
            <person name="Castanera R."/>
            <person name="Alfaro M."/>
            <person name="Ramirez L."/>
            <person name="Pisabarro A.G."/>
            <person name="Kuo A."/>
            <person name="Tritt A."/>
            <person name="Lipzen A."/>
            <person name="He G."/>
            <person name="Yan M."/>
            <person name="Ng V."/>
            <person name="Cullen D."/>
            <person name="Martin F."/>
            <person name="Rosso M.-N."/>
            <person name="Henrissat B."/>
            <person name="Hibbett D."/>
            <person name="Martinez A.T."/>
            <person name="Grigoriev I.V."/>
        </authorList>
    </citation>
    <scope>NUCLEOTIDE SEQUENCE</scope>
    <source>
        <strain evidence="2">AH 44721</strain>
    </source>
</reference>
<organism evidence="2 3">
    <name type="scientific">Gymnopilus junonius</name>
    <name type="common">Spectacular rustgill mushroom</name>
    <name type="synonym">Gymnopilus spectabilis subsp. junonius</name>
    <dbReference type="NCBI Taxonomy" id="109634"/>
    <lineage>
        <taxon>Eukaryota</taxon>
        <taxon>Fungi</taxon>
        <taxon>Dikarya</taxon>
        <taxon>Basidiomycota</taxon>
        <taxon>Agaricomycotina</taxon>
        <taxon>Agaricomycetes</taxon>
        <taxon>Agaricomycetidae</taxon>
        <taxon>Agaricales</taxon>
        <taxon>Agaricineae</taxon>
        <taxon>Hymenogastraceae</taxon>
        <taxon>Gymnopilus</taxon>
    </lineage>
</organism>